<dbReference type="InterPro" id="IPR042100">
    <property type="entry name" value="Bug_dom1"/>
</dbReference>
<evidence type="ECO:0000313" key="4">
    <source>
        <dbReference type="Proteomes" id="UP000046176"/>
    </source>
</evidence>
<dbReference type="PIRSF" id="PIRSF017082">
    <property type="entry name" value="YflP"/>
    <property type="match status" value="1"/>
</dbReference>
<dbReference type="EMBL" id="CCRH01000003">
    <property type="protein sequence ID" value="CDZ32551.1"/>
    <property type="molecule type" value="Genomic_DNA"/>
</dbReference>
<sequence>MKARTLLAISLSLGIALAAGVARAFPDGPITIIVPFPPGGATDTTARFMEPHMSKVLGANIVVENKPGATGAIGAGLVADAEANGQTLMVASLGTFATNPYLQKKLSYDPVKDFDLLTVAVSTPNVLVATPKFKPGSVQELVAAMKEKPESVTFANSGTGSSDHLTAALFWQATGTKGVHVPYKGGSAAQADLVGGHVDVSFQNLGAIINFVQGGQMKALAQTGEKRHPLLPNVPTLTELGYANIVVNAWQGVAAPKGLPADVKAKLNQAIQASLKDPEVVAKFNKLGFDVVANSNEEFGTYLAKEMARWKDVIEKGNISAE</sequence>
<dbReference type="InterPro" id="IPR005064">
    <property type="entry name" value="BUG"/>
</dbReference>
<evidence type="ECO:0000256" key="2">
    <source>
        <dbReference type="SAM" id="SignalP"/>
    </source>
</evidence>
<accession>A0A0T7FC83</accession>
<dbReference type="Gene3D" id="3.40.190.150">
    <property type="entry name" value="Bordetella uptake gene, domain 1"/>
    <property type="match status" value="1"/>
</dbReference>
<dbReference type="PANTHER" id="PTHR42928:SF5">
    <property type="entry name" value="BLR1237 PROTEIN"/>
    <property type="match status" value="1"/>
</dbReference>
<feature type="signal peptide" evidence="2">
    <location>
        <begin position="1"/>
        <end position="24"/>
    </location>
</feature>
<dbReference type="RefSeq" id="WP_046665574.1">
    <property type="nucleotide sequence ID" value="NZ_CCRH01000003.1"/>
</dbReference>
<proteinExistence type="inferred from homology"/>
<protein>
    <submittedName>
        <fullName evidence="3">Extra-cytoplasmic solute receptor</fullName>
    </submittedName>
</protein>
<dbReference type="Gene3D" id="3.40.190.10">
    <property type="entry name" value="Periplasmic binding protein-like II"/>
    <property type="match status" value="1"/>
</dbReference>
<dbReference type="CDD" id="cd07012">
    <property type="entry name" value="PBP2_Bug_TTT"/>
    <property type="match status" value="1"/>
</dbReference>
<dbReference type="Proteomes" id="UP000046176">
    <property type="component" value="Unassembled WGS sequence"/>
</dbReference>
<evidence type="ECO:0000256" key="1">
    <source>
        <dbReference type="ARBA" id="ARBA00006987"/>
    </source>
</evidence>
<comment type="similarity">
    <text evidence="1">Belongs to the UPF0065 (bug) family.</text>
</comment>
<dbReference type="Pfam" id="PF03401">
    <property type="entry name" value="TctC"/>
    <property type="match status" value="1"/>
</dbReference>
<gene>
    <name evidence="3" type="ORF">NGAL_HAMBI1145_13220</name>
</gene>
<organism evidence="3 4">
    <name type="scientific">Neorhizobium galegae bv. officinalis</name>
    <dbReference type="NCBI Taxonomy" id="323656"/>
    <lineage>
        <taxon>Bacteria</taxon>
        <taxon>Pseudomonadati</taxon>
        <taxon>Pseudomonadota</taxon>
        <taxon>Alphaproteobacteria</taxon>
        <taxon>Hyphomicrobiales</taxon>
        <taxon>Rhizobiaceae</taxon>
        <taxon>Rhizobium/Agrobacterium group</taxon>
        <taxon>Neorhizobium</taxon>
    </lineage>
</organism>
<feature type="chain" id="PRO_5018274913" evidence="2">
    <location>
        <begin position="25"/>
        <end position="322"/>
    </location>
</feature>
<reference evidence="3 4" key="1">
    <citation type="submission" date="2014-08" db="EMBL/GenBank/DDBJ databases">
        <authorList>
            <person name="Chen Y.-H."/>
        </authorList>
    </citation>
    <scope>NUCLEOTIDE SEQUENCE [LARGE SCALE GENOMIC DNA]</scope>
</reference>
<keyword evidence="2" id="KW-0732">Signal</keyword>
<dbReference type="SUPFAM" id="SSF53850">
    <property type="entry name" value="Periplasmic binding protein-like II"/>
    <property type="match status" value="1"/>
</dbReference>
<dbReference type="PANTHER" id="PTHR42928">
    <property type="entry name" value="TRICARBOXYLATE-BINDING PROTEIN"/>
    <property type="match status" value="1"/>
</dbReference>
<name>A0A0T7FC83_NEOGA</name>
<dbReference type="AlphaFoldDB" id="A0A0T7FC83"/>
<keyword evidence="3" id="KW-0675">Receptor</keyword>
<evidence type="ECO:0000313" key="3">
    <source>
        <dbReference type="EMBL" id="CDZ32551.1"/>
    </source>
</evidence>
<dbReference type="OrthoDB" id="7243230at2"/>